<evidence type="ECO:0000259" key="7">
    <source>
        <dbReference type="PROSITE" id="PS50863"/>
    </source>
</evidence>
<name>A0A6A4KPV5_9ERIC</name>
<keyword evidence="2" id="KW-0805">Transcription regulation</keyword>
<evidence type="ECO:0000256" key="2">
    <source>
        <dbReference type="ARBA" id="ARBA00023015"/>
    </source>
</evidence>
<dbReference type="SMART" id="SM01019">
    <property type="entry name" value="B3"/>
    <property type="match status" value="1"/>
</dbReference>
<dbReference type="Pfam" id="PF02362">
    <property type="entry name" value="B3"/>
    <property type="match status" value="1"/>
</dbReference>
<reference evidence="8" key="1">
    <citation type="journal article" date="2019" name="Genome Biol. Evol.">
        <title>The Rhododendron genome and chromosomal organization provide insight into shared whole-genome duplications across the heath family (Ericaceae).</title>
        <authorList>
            <person name="Soza V.L."/>
            <person name="Lindsley D."/>
            <person name="Waalkes A."/>
            <person name="Ramage E."/>
            <person name="Patwardhan R.P."/>
            <person name="Burton J.N."/>
            <person name="Adey A."/>
            <person name="Kumar A."/>
            <person name="Qiu R."/>
            <person name="Shendure J."/>
            <person name="Hall B."/>
        </authorList>
    </citation>
    <scope>NUCLEOTIDE SEQUENCE</scope>
    <source>
        <strain evidence="8">RSF 1966-606</strain>
    </source>
</reference>
<gene>
    <name evidence="8" type="ORF">C3L33_22009</name>
</gene>
<dbReference type="EMBL" id="QEFC01003985">
    <property type="protein sequence ID" value="KAE9446084.1"/>
    <property type="molecule type" value="Genomic_DNA"/>
</dbReference>
<evidence type="ECO:0000256" key="4">
    <source>
        <dbReference type="ARBA" id="ARBA00023163"/>
    </source>
</evidence>
<keyword evidence="4" id="KW-0804">Transcription</keyword>
<dbReference type="PANTHER" id="PTHR31140">
    <property type="entry name" value="B3 DOMAIN-CONTAINING TRANSCRIPTION FACTOR ABI3"/>
    <property type="match status" value="1"/>
</dbReference>
<dbReference type="AlphaFoldDB" id="A0A6A4KPV5"/>
<protein>
    <recommendedName>
        <fullName evidence="7">TF-B3 domain-containing protein</fullName>
    </recommendedName>
</protein>
<feature type="region of interest" description="Disordered" evidence="6">
    <location>
        <begin position="20"/>
        <end position="41"/>
    </location>
</feature>
<proteinExistence type="predicted"/>
<dbReference type="CDD" id="cd10017">
    <property type="entry name" value="B3_DNA"/>
    <property type="match status" value="1"/>
</dbReference>
<dbReference type="PANTHER" id="PTHR31140:SF73">
    <property type="entry name" value="B3 DOMAIN-CONTAINING TRANSCRIPTION FACTOR FUS3"/>
    <property type="match status" value="1"/>
</dbReference>
<evidence type="ECO:0000256" key="6">
    <source>
        <dbReference type="SAM" id="MobiDB-lite"/>
    </source>
</evidence>
<dbReference type="PROSITE" id="PS50863">
    <property type="entry name" value="B3"/>
    <property type="match status" value="1"/>
</dbReference>
<dbReference type="InterPro" id="IPR044800">
    <property type="entry name" value="LEC2-like"/>
</dbReference>
<comment type="subcellular location">
    <subcellularLocation>
        <location evidence="1">Nucleus</location>
    </subcellularLocation>
</comment>
<feature type="non-terminal residue" evidence="8">
    <location>
        <position position="1"/>
    </location>
</feature>
<evidence type="ECO:0000313" key="8">
    <source>
        <dbReference type="EMBL" id="KAE9446084.1"/>
    </source>
</evidence>
<evidence type="ECO:0000256" key="3">
    <source>
        <dbReference type="ARBA" id="ARBA00023125"/>
    </source>
</evidence>
<keyword evidence="5" id="KW-0539">Nucleus</keyword>
<comment type="caution">
    <text evidence="8">The sequence shown here is derived from an EMBL/GenBank/DDBJ whole genome shotgun (WGS) entry which is preliminary data.</text>
</comment>
<dbReference type="GO" id="GO:0005634">
    <property type="term" value="C:nucleus"/>
    <property type="evidence" value="ECO:0007669"/>
    <property type="project" value="UniProtKB-SubCell"/>
</dbReference>
<sequence length="305" mass="34588">MGKNEACGLVAGGGVEIGVGDGSFGDEGERSRKTCSGDSDRTELTRDQVCEAFSVAGVQRKKRMARQRRSSVSVLPFSPYGSHVPTPPPARVIDETRLKFLFEKELQMSDVSSLRRMVVPKKSAEAFLPALVEKEGFFMSMHDMNGLHVWNFRFRYWPNNTSRMYVLENTGEFVNTHGLTPGDYMMIYQDPENQNYFIQARKATDQESNSDSAANAVNDYFPDDYEVYNFNHIVPMDYPIMDDPMMPLVYQTTFSSDSSDASYVYETTVSNETVFDFWNGPMIYNSRAERAGSFESIENLSLDDF</sequence>
<dbReference type="SUPFAM" id="SSF101936">
    <property type="entry name" value="DNA-binding pseudobarrel domain"/>
    <property type="match status" value="1"/>
</dbReference>
<dbReference type="InterPro" id="IPR003340">
    <property type="entry name" value="B3_DNA-bd"/>
</dbReference>
<dbReference type="GO" id="GO:0003677">
    <property type="term" value="F:DNA binding"/>
    <property type="evidence" value="ECO:0007669"/>
    <property type="project" value="UniProtKB-KW"/>
</dbReference>
<dbReference type="OrthoDB" id="757982at2759"/>
<evidence type="ECO:0000256" key="5">
    <source>
        <dbReference type="ARBA" id="ARBA00023242"/>
    </source>
</evidence>
<keyword evidence="3" id="KW-0238">DNA-binding</keyword>
<dbReference type="Gene3D" id="2.40.330.10">
    <property type="entry name" value="DNA-binding pseudobarrel domain"/>
    <property type="match status" value="1"/>
</dbReference>
<feature type="domain" description="TF-B3" evidence="7">
    <location>
        <begin position="102"/>
        <end position="204"/>
    </location>
</feature>
<dbReference type="GO" id="GO:0003700">
    <property type="term" value="F:DNA-binding transcription factor activity"/>
    <property type="evidence" value="ECO:0007669"/>
    <property type="project" value="InterPro"/>
</dbReference>
<organism evidence="8">
    <name type="scientific">Rhododendron williamsianum</name>
    <dbReference type="NCBI Taxonomy" id="262921"/>
    <lineage>
        <taxon>Eukaryota</taxon>
        <taxon>Viridiplantae</taxon>
        <taxon>Streptophyta</taxon>
        <taxon>Embryophyta</taxon>
        <taxon>Tracheophyta</taxon>
        <taxon>Spermatophyta</taxon>
        <taxon>Magnoliopsida</taxon>
        <taxon>eudicotyledons</taxon>
        <taxon>Gunneridae</taxon>
        <taxon>Pentapetalae</taxon>
        <taxon>asterids</taxon>
        <taxon>Ericales</taxon>
        <taxon>Ericaceae</taxon>
        <taxon>Ericoideae</taxon>
        <taxon>Rhodoreae</taxon>
        <taxon>Rhododendron</taxon>
    </lineage>
</organism>
<accession>A0A6A4KPV5</accession>
<dbReference type="InterPro" id="IPR015300">
    <property type="entry name" value="DNA-bd_pseudobarrel_sf"/>
</dbReference>
<evidence type="ECO:0000256" key="1">
    <source>
        <dbReference type="ARBA" id="ARBA00004123"/>
    </source>
</evidence>